<accession>A0A1Q5NZ54</accession>
<dbReference type="STRING" id="1714354.BLL40_16660"/>
<reference evidence="1 2" key="1">
    <citation type="submission" date="2016-12" db="EMBL/GenBank/DDBJ databases">
        <title>Domibacillus sp. SAOS 44 whole genome sequencing.</title>
        <authorList>
            <person name="Verma A."/>
            <person name="Krishnamurthi S."/>
        </authorList>
    </citation>
    <scope>NUCLEOTIDE SEQUENCE [LARGE SCALE GENOMIC DNA]</scope>
    <source>
        <strain evidence="1 2">SAOS 44</strain>
    </source>
</reference>
<protein>
    <recommendedName>
        <fullName evidence="3">Spore coat protein CotZ</fullName>
    </recommendedName>
</protein>
<evidence type="ECO:0008006" key="3">
    <source>
        <dbReference type="Google" id="ProtNLM"/>
    </source>
</evidence>
<evidence type="ECO:0000313" key="2">
    <source>
        <dbReference type="Proteomes" id="UP000186524"/>
    </source>
</evidence>
<sequence>MGCNKHRDDFDNEDRRHHSECCVCEVVRAIRDIQDSIEDEDCRDCKDCFAEPLGDLDGRRPRRRNADTRVFTLTTKKGKPFFAFFNPAETDDDDHCKTGCVSIYFRVEDVFDSSCARLRVLLPLDHHFEPVNLADDGDIDLKKVCKVQHFAKTRSCVTVDLNEFLAVQCIKDVDLNVCR</sequence>
<gene>
    <name evidence="1" type="ORF">BLL40_16660</name>
</gene>
<dbReference type="AlphaFoldDB" id="A0A1Q5NZ54"/>
<dbReference type="Pfam" id="PF10612">
    <property type="entry name" value="Spore-coat_CotZ"/>
    <property type="match status" value="1"/>
</dbReference>
<dbReference type="EMBL" id="MRWQ01000035">
    <property type="protein sequence ID" value="OKL35213.1"/>
    <property type="molecule type" value="Genomic_DNA"/>
</dbReference>
<proteinExistence type="predicted"/>
<dbReference type="Proteomes" id="UP000186524">
    <property type="component" value="Unassembled WGS sequence"/>
</dbReference>
<dbReference type="RefSeq" id="WP_073712963.1">
    <property type="nucleotide sequence ID" value="NZ_MRWQ01000035.1"/>
</dbReference>
<keyword evidence="2" id="KW-1185">Reference proteome</keyword>
<organism evidence="1 2">
    <name type="scientific">Domibacillus mangrovi</name>
    <dbReference type="NCBI Taxonomy" id="1714354"/>
    <lineage>
        <taxon>Bacteria</taxon>
        <taxon>Bacillati</taxon>
        <taxon>Bacillota</taxon>
        <taxon>Bacilli</taxon>
        <taxon>Bacillales</taxon>
        <taxon>Bacillaceae</taxon>
        <taxon>Domibacillus</taxon>
    </lineage>
</organism>
<dbReference type="OrthoDB" id="1655185at2"/>
<dbReference type="InterPro" id="IPR019593">
    <property type="entry name" value="Spore_coat_protein_Z/Y"/>
</dbReference>
<comment type="caution">
    <text evidence="1">The sequence shown here is derived from an EMBL/GenBank/DDBJ whole genome shotgun (WGS) entry which is preliminary data.</text>
</comment>
<name>A0A1Q5NZ54_9BACI</name>
<evidence type="ECO:0000313" key="1">
    <source>
        <dbReference type="EMBL" id="OKL35213.1"/>
    </source>
</evidence>